<keyword evidence="2" id="KW-1185">Reference proteome</keyword>
<accession>A0ACB9C4I5</accession>
<dbReference type="EMBL" id="CM042051">
    <property type="protein sequence ID" value="KAI3729172.1"/>
    <property type="molecule type" value="Genomic_DNA"/>
</dbReference>
<reference evidence="2" key="1">
    <citation type="journal article" date="2022" name="Mol. Ecol. Resour.">
        <title>The genomes of chicory, endive, great burdock and yacon provide insights into Asteraceae palaeo-polyploidization history and plant inulin production.</title>
        <authorList>
            <person name="Fan W."/>
            <person name="Wang S."/>
            <person name="Wang H."/>
            <person name="Wang A."/>
            <person name="Jiang F."/>
            <person name="Liu H."/>
            <person name="Zhao H."/>
            <person name="Xu D."/>
            <person name="Zhang Y."/>
        </authorList>
    </citation>
    <scope>NUCLEOTIDE SEQUENCE [LARGE SCALE GENOMIC DNA]</scope>
    <source>
        <strain evidence="2">cv. Niubang</strain>
    </source>
</reference>
<reference evidence="1 2" key="2">
    <citation type="journal article" date="2022" name="Mol. Ecol. Resour.">
        <title>The genomes of chicory, endive, great burdock and yacon provide insights into Asteraceae paleo-polyploidization history and plant inulin production.</title>
        <authorList>
            <person name="Fan W."/>
            <person name="Wang S."/>
            <person name="Wang H."/>
            <person name="Wang A."/>
            <person name="Jiang F."/>
            <person name="Liu H."/>
            <person name="Zhao H."/>
            <person name="Xu D."/>
            <person name="Zhang Y."/>
        </authorList>
    </citation>
    <scope>NUCLEOTIDE SEQUENCE [LARGE SCALE GENOMIC DNA]</scope>
    <source>
        <strain evidence="2">cv. Niubang</strain>
    </source>
</reference>
<dbReference type="Proteomes" id="UP001055879">
    <property type="component" value="Linkage Group LG05"/>
</dbReference>
<name>A0ACB9C4I5_ARCLA</name>
<proteinExistence type="predicted"/>
<evidence type="ECO:0000313" key="1">
    <source>
        <dbReference type="EMBL" id="KAI3729172.1"/>
    </source>
</evidence>
<comment type="caution">
    <text evidence="1">The sequence shown here is derived from an EMBL/GenBank/DDBJ whole genome shotgun (WGS) entry which is preliminary data.</text>
</comment>
<protein>
    <submittedName>
        <fullName evidence="1">Uncharacterized protein</fullName>
    </submittedName>
</protein>
<evidence type="ECO:0000313" key="2">
    <source>
        <dbReference type="Proteomes" id="UP001055879"/>
    </source>
</evidence>
<organism evidence="1 2">
    <name type="scientific">Arctium lappa</name>
    <name type="common">Greater burdock</name>
    <name type="synonym">Lappa major</name>
    <dbReference type="NCBI Taxonomy" id="4217"/>
    <lineage>
        <taxon>Eukaryota</taxon>
        <taxon>Viridiplantae</taxon>
        <taxon>Streptophyta</taxon>
        <taxon>Embryophyta</taxon>
        <taxon>Tracheophyta</taxon>
        <taxon>Spermatophyta</taxon>
        <taxon>Magnoliopsida</taxon>
        <taxon>eudicotyledons</taxon>
        <taxon>Gunneridae</taxon>
        <taxon>Pentapetalae</taxon>
        <taxon>asterids</taxon>
        <taxon>campanulids</taxon>
        <taxon>Asterales</taxon>
        <taxon>Asteraceae</taxon>
        <taxon>Carduoideae</taxon>
        <taxon>Cardueae</taxon>
        <taxon>Arctiinae</taxon>
        <taxon>Arctium</taxon>
    </lineage>
</organism>
<gene>
    <name evidence="1" type="ORF">L6452_17823</name>
</gene>
<sequence>MGVTVQSNRGEHERLMATATYQMSRRFGNGNGGGVSLTLGLQHCEDGSLPPMASIGSHTHSFVDVRGGGGGGGVYDTVGGSSMEPETIYFDCVDSSNRQKGLALLNCYMIL</sequence>